<keyword evidence="2" id="KW-1185">Reference proteome</keyword>
<gene>
    <name evidence="1" type="ordered locus">Cfla_0973</name>
</gene>
<dbReference type="STRING" id="446466.Cfla_0973"/>
<dbReference type="eggNOG" id="ENOG5033TUY">
    <property type="taxonomic scope" value="Bacteria"/>
</dbReference>
<evidence type="ECO:0000313" key="2">
    <source>
        <dbReference type="Proteomes" id="UP000000849"/>
    </source>
</evidence>
<organism evidence="1 2">
    <name type="scientific">Cellulomonas flavigena (strain ATCC 482 / DSM 20109 / BCRC 11376 / JCM 18109 / NBRC 3775 / NCIMB 8073 / NRS 134)</name>
    <dbReference type="NCBI Taxonomy" id="446466"/>
    <lineage>
        <taxon>Bacteria</taxon>
        <taxon>Bacillati</taxon>
        <taxon>Actinomycetota</taxon>
        <taxon>Actinomycetes</taxon>
        <taxon>Micrococcales</taxon>
        <taxon>Cellulomonadaceae</taxon>
        <taxon>Cellulomonas</taxon>
    </lineage>
</organism>
<protein>
    <submittedName>
        <fullName evidence="1">Uncharacterized protein</fullName>
    </submittedName>
</protein>
<proteinExistence type="predicted"/>
<dbReference type="OrthoDB" id="2061569at2"/>
<dbReference type="Proteomes" id="UP000000849">
    <property type="component" value="Chromosome"/>
</dbReference>
<accession>D5UKR1</accession>
<sequence length="176" mass="19656">MQSGKWESLVATPRPVTKEIEEVWTKPFFFLRGAVRKWEQGVVHAPLVFASVVQANRVLWDAEHSTFAPAVLLYSRDPARSRDAQWLRELTERVRALKETRTGDPAVDRFADLLADEDSNFFEDLPASLTGGAHARMHVTFVNPADLPGRAIPEDGLLLGLGLEESVKLLPASYYA</sequence>
<reference evidence="1 2" key="1">
    <citation type="journal article" date="2010" name="Stand. Genomic Sci.">
        <title>Complete genome sequence of Cellulomonas flavigena type strain (134).</title>
        <authorList>
            <person name="Abt B."/>
            <person name="Foster B."/>
            <person name="Lapidus A."/>
            <person name="Clum A."/>
            <person name="Sun H."/>
            <person name="Pukall R."/>
            <person name="Lucas S."/>
            <person name="Glavina Del Rio T."/>
            <person name="Nolan M."/>
            <person name="Tice H."/>
            <person name="Cheng J.F."/>
            <person name="Pitluck S."/>
            <person name="Liolios K."/>
            <person name="Ivanova N."/>
            <person name="Mavromatis K."/>
            <person name="Ovchinnikova G."/>
            <person name="Pati A."/>
            <person name="Goodwin L."/>
            <person name="Chen A."/>
            <person name="Palaniappan K."/>
            <person name="Land M."/>
            <person name="Hauser L."/>
            <person name="Chang Y.J."/>
            <person name="Jeffries C.D."/>
            <person name="Rohde M."/>
            <person name="Goker M."/>
            <person name="Woyke T."/>
            <person name="Bristow J."/>
            <person name="Eisen J.A."/>
            <person name="Markowitz V."/>
            <person name="Hugenholtz P."/>
            <person name="Kyrpides N.C."/>
            <person name="Klenk H.P."/>
        </authorList>
    </citation>
    <scope>NUCLEOTIDE SEQUENCE [LARGE SCALE GENOMIC DNA]</scope>
    <source>
        <strain evidence="2">ATCC 482 / DSM 20109 / BCRC 11376 / JCM 18109 / NBRC 3775 / NCIMB 8073 / NRS 134</strain>
    </source>
</reference>
<dbReference type="RefSeq" id="WP_013116213.1">
    <property type="nucleotide sequence ID" value="NC_014151.1"/>
</dbReference>
<evidence type="ECO:0000313" key="1">
    <source>
        <dbReference type="EMBL" id="ADG73879.1"/>
    </source>
</evidence>
<dbReference type="KEGG" id="cfl:Cfla_0973"/>
<dbReference type="HOGENOM" id="CLU_1522511_0_0_11"/>
<name>D5UKR1_CELFN</name>
<dbReference type="EMBL" id="CP001964">
    <property type="protein sequence ID" value="ADG73879.1"/>
    <property type="molecule type" value="Genomic_DNA"/>
</dbReference>
<dbReference type="AlphaFoldDB" id="D5UKR1"/>